<dbReference type="InterPro" id="IPR057027">
    <property type="entry name" value="TPR_mt"/>
</dbReference>
<dbReference type="InterPro" id="IPR011990">
    <property type="entry name" value="TPR-like_helical_dom_sf"/>
</dbReference>
<evidence type="ECO:0000313" key="5">
    <source>
        <dbReference type="Proteomes" id="UP000789508"/>
    </source>
</evidence>
<dbReference type="PANTHER" id="PTHR47934">
    <property type="entry name" value="PENTATRICOPEPTIDE REPEAT-CONTAINING PROTEIN PET309, MITOCHONDRIAL"/>
    <property type="match status" value="1"/>
</dbReference>
<feature type="repeat" description="PPR" evidence="2">
    <location>
        <begin position="144"/>
        <end position="178"/>
    </location>
</feature>
<dbReference type="GO" id="GO:0006396">
    <property type="term" value="P:RNA processing"/>
    <property type="evidence" value="ECO:0007669"/>
    <property type="project" value="TreeGrafter"/>
</dbReference>
<proteinExistence type="predicted"/>
<dbReference type="NCBIfam" id="TIGR00756">
    <property type="entry name" value="PPR"/>
    <property type="match status" value="1"/>
</dbReference>
<dbReference type="PANTHER" id="PTHR47934:SF6">
    <property type="entry name" value="MITOCHONDRIAL GROUP I INTRON SPLICING FACTOR CCM1-RELATED"/>
    <property type="match status" value="1"/>
</dbReference>
<dbReference type="AlphaFoldDB" id="A0A9N8ZEG9"/>
<keyword evidence="5" id="KW-1185">Reference proteome</keyword>
<dbReference type="InterPro" id="IPR051114">
    <property type="entry name" value="Mito_RNA_Proc_CCM1"/>
</dbReference>
<dbReference type="Pfam" id="PF13041">
    <property type="entry name" value="PPR_2"/>
    <property type="match status" value="1"/>
</dbReference>
<evidence type="ECO:0000256" key="2">
    <source>
        <dbReference type="PROSITE-ProRule" id="PRU00708"/>
    </source>
</evidence>
<dbReference type="Pfam" id="PF13812">
    <property type="entry name" value="PPR_3"/>
    <property type="match status" value="2"/>
</dbReference>
<feature type="domain" description="Pentatricopeptide repeat-containing protein-mitochondrial" evidence="3">
    <location>
        <begin position="321"/>
        <end position="461"/>
    </location>
</feature>
<protein>
    <submittedName>
        <fullName evidence="4">8429_t:CDS:1</fullName>
    </submittedName>
</protein>
<dbReference type="GO" id="GO:0003729">
    <property type="term" value="F:mRNA binding"/>
    <property type="evidence" value="ECO:0007669"/>
    <property type="project" value="TreeGrafter"/>
</dbReference>
<dbReference type="OrthoDB" id="185373at2759"/>
<dbReference type="Proteomes" id="UP000789508">
    <property type="component" value="Unassembled WGS sequence"/>
</dbReference>
<dbReference type="Gene3D" id="1.25.40.10">
    <property type="entry name" value="Tetratricopeptide repeat domain"/>
    <property type="match status" value="3"/>
</dbReference>
<gene>
    <name evidence="4" type="ORF">ALEPTO_LOCUS2635</name>
</gene>
<feature type="repeat" description="PPR" evidence="2">
    <location>
        <begin position="506"/>
        <end position="540"/>
    </location>
</feature>
<dbReference type="GO" id="GO:0007005">
    <property type="term" value="P:mitochondrion organization"/>
    <property type="evidence" value="ECO:0007669"/>
    <property type="project" value="TreeGrafter"/>
</dbReference>
<evidence type="ECO:0000259" key="3">
    <source>
        <dbReference type="Pfam" id="PF23276"/>
    </source>
</evidence>
<keyword evidence="1" id="KW-0677">Repeat</keyword>
<dbReference type="EMBL" id="CAJVPS010000405">
    <property type="protein sequence ID" value="CAG8483954.1"/>
    <property type="molecule type" value="Genomic_DNA"/>
</dbReference>
<dbReference type="Pfam" id="PF23276">
    <property type="entry name" value="TPR_24"/>
    <property type="match status" value="1"/>
</dbReference>
<dbReference type="GO" id="GO:0005739">
    <property type="term" value="C:mitochondrion"/>
    <property type="evidence" value="ECO:0007669"/>
    <property type="project" value="TreeGrafter"/>
</dbReference>
<reference evidence="4" key="1">
    <citation type="submission" date="2021-06" db="EMBL/GenBank/DDBJ databases">
        <authorList>
            <person name="Kallberg Y."/>
            <person name="Tangrot J."/>
            <person name="Rosling A."/>
        </authorList>
    </citation>
    <scope>NUCLEOTIDE SEQUENCE</scope>
    <source>
        <strain evidence="4">FL130A</strain>
    </source>
</reference>
<dbReference type="InterPro" id="IPR002885">
    <property type="entry name" value="PPR_rpt"/>
</dbReference>
<dbReference type="PROSITE" id="PS51375">
    <property type="entry name" value="PPR"/>
    <property type="match status" value="2"/>
</dbReference>
<accession>A0A9N8ZEG9</accession>
<organism evidence="4 5">
    <name type="scientific">Ambispora leptoticha</name>
    <dbReference type="NCBI Taxonomy" id="144679"/>
    <lineage>
        <taxon>Eukaryota</taxon>
        <taxon>Fungi</taxon>
        <taxon>Fungi incertae sedis</taxon>
        <taxon>Mucoromycota</taxon>
        <taxon>Glomeromycotina</taxon>
        <taxon>Glomeromycetes</taxon>
        <taxon>Archaeosporales</taxon>
        <taxon>Ambisporaceae</taxon>
        <taxon>Ambispora</taxon>
    </lineage>
</organism>
<sequence>MSARTLRAIKLLLGPKFHVDTNKALTAILFLRNGNGNGITRRNSLDSTSKWHYTTEVLPKDNVNAAVTAVPLPIFNSPTKQITTTGASPSLDGTSVDTVSSPAKEVDLAIVEMNKELLRLTKWGNLGEIYNHCQDMKNRGIKPNTKTYNLLLQVYHREGLFNECIQLLHEMINHGIPPDLETFDYVLLSTSFELTGIYREYVWSLLEKHDLRPSSLTYEHYLESFLIVEELEHAIDVLDELLEKKIFPTARTFWQVTKLAIALNEVDLAFDTLLKFEKQYPHVLPTIYMETLRCASIHFHLEGILHCWKKIVDDAKMVPDQGICLNIINSAARFGNPDLAKRVIKLLVANRVKIEEQHFAALLASYVVAGDLKRAFNVLELARASGAEPDYVTALPITDLIKTDVEKIDDAYYTLEELHSKGRKVDVSALNAIIRACRFVIYNKETGLREADIHRAVETYNQAEKLDITPNVQTFEMLIECCLSIKHRLLGQQFMEEMRSQGISPTPKIYANMIQLVCTDTDYEDAFALLEEMKSRDILPPRTAYEAIVRKCALHRDPRANIALEEMQTVGYATSTTLINFVRTGIIPNTNVLNYMRKETAAFEGRNRKPNMSADPELDMLQAALDNLDGDNSNFNIPNLNQQDNYNSNN</sequence>
<evidence type="ECO:0000313" key="4">
    <source>
        <dbReference type="EMBL" id="CAG8483954.1"/>
    </source>
</evidence>
<name>A0A9N8ZEG9_9GLOM</name>
<evidence type="ECO:0000256" key="1">
    <source>
        <dbReference type="ARBA" id="ARBA00022737"/>
    </source>
</evidence>
<comment type="caution">
    <text evidence="4">The sequence shown here is derived from an EMBL/GenBank/DDBJ whole genome shotgun (WGS) entry which is preliminary data.</text>
</comment>